<evidence type="ECO:0000313" key="2">
    <source>
        <dbReference type="Proteomes" id="UP001356427"/>
    </source>
</evidence>
<dbReference type="Proteomes" id="UP001356427">
    <property type="component" value="Unassembled WGS sequence"/>
</dbReference>
<gene>
    <name evidence="1" type="ORF">J4Q44_G00145050</name>
</gene>
<sequence>MTSHGVVALQKITTFNSAFLVALVFLEEINLRFDPLQTSLDWIPSPPETDNNNHTFSPSGMKYATAVRRAHTF</sequence>
<protein>
    <submittedName>
        <fullName evidence="1">Uncharacterized protein</fullName>
    </submittedName>
</protein>
<evidence type="ECO:0000313" key="1">
    <source>
        <dbReference type="EMBL" id="KAK6314976.1"/>
    </source>
</evidence>
<accession>A0AAN8QX46</accession>
<organism evidence="1 2">
    <name type="scientific">Coregonus suidteri</name>
    <dbReference type="NCBI Taxonomy" id="861788"/>
    <lineage>
        <taxon>Eukaryota</taxon>
        <taxon>Metazoa</taxon>
        <taxon>Chordata</taxon>
        <taxon>Craniata</taxon>
        <taxon>Vertebrata</taxon>
        <taxon>Euteleostomi</taxon>
        <taxon>Actinopterygii</taxon>
        <taxon>Neopterygii</taxon>
        <taxon>Teleostei</taxon>
        <taxon>Protacanthopterygii</taxon>
        <taxon>Salmoniformes</taxon>
        <taxon>Salmonidae</taxon>
        <taxon>Coregoninae</taxon>
        <taxon>Coregonus</taxon>
    </lineage>
</organism>
<dbReference type="EMBL" id="JAGTTL010000012">
    <property type="protein sequence ID" value="KAK6314976.1"/>
    <property type="molecule type" value="Genomic_DNA"/>
</dbReference>
<comment type="caution">
    <text evidence="1">The sequence shown here is derived from an EMBL/GenBank/DDBJ whole genome shotgun (WGS) entry which is preliminary data.</text>
</comment>
<name>A0AAN8QX46_9TELE</name>
<keyword evidence="2" id="KW-1185">Reference proteome</keyword>
<dbReference type="AlphaFoldDB" id="A0AAN8QX46"/>
<reference evidence="1 2" key="1">
    <citation type="submission" date="2021-04" db="EMBL/GenBank/DDBJ databases">
        <authorList>
            <person name="De Guttry C."/>
            <person name="Zahm M."/>
            <person name="Klopp C."/>
            <person name="Cabau C."/>
            <person name="Louis A."/>
            <person name="Berthelot C."/>
            <person name="Parey E."/>
            <person name="Roest Crollius H."/>
            <person name="Montfort J."/>
            <person name="Robinson-Rechavi M."/>
            <person name="Bucao C."/>
            <person name="Bouchez O."/>
            <person name="Gislard M."/>
            <person name="Lluch J."/>
            <person name="Milhes M."/>
            <person name="Lampietro C."/>
            <person name="Lopez Roques C."/>
            <person name="Donnadieu C."/>
            <person name="Braasch I."/>
            <person name="Desvignes T."/>
            <person name="Postlethwait J."/>
            <person name="Bobe J."/>
            <person name="Wedekind C."/>
            <person name="Guiguen Y."/>
        </authorList>
    </citation>
    <scope>NUCLEOTIDE SEQUENCE [LARGE SCALE GENOMIC DNA]</scope>
    <source>
        <strain evidence="1">Cs_M1</strain>
        <tissue evidence="1">Blood</tissue>
    </source>
</reference>
<proteinExistence type="predicted"/>